<dbReference type="Proteomes" id="UP001597545">
    <property type="component" value="Unassembled WGS sequence"/>
</dbReference>
<dbReference type="PANTHER" id="PTHR38445">
    <property type="entry name" value="HTH-TYPE TRANSCRIPTIONAL REPRESSOR YTRA"/>
    <property type="match status" value="1"/>
</dbReference>
<dbReference type="InterPro" id="IPR036388">
    <property type="entry name" value="WH-like_DNA-bd_sf"/>
</dbReference>
<feature type="domain" description="HTH gntR-type" evidence="4">
    <location>
        <begin position="7"/>
        <end position="75"/>
    </location>
</feature>
<dbReference type="Pfam" id="PF00392">
    <property type="entry name" value="GntR"/>
    <property type="match status" value="1"/>
</dbReference>
<evidence type="ECO:0000256" key="3">
    <source>
        <dbReference type="ARBA" id="ARBA00023163"/>
    </source>
</evidence>
<protein>
    <submittedName>
        <fullName evidence="5">GntR family transcriptional regulator</fullName>
    </submittedName>
</protein>
<dbReference type="InterPro" id="IPR000524">
    <property type="entry name" value="Tscrpt_reg_HTH_GntR"/>
</dbReference>
<evidence type="ECO:0000256" key="1">
    <source>
        <dbReference type="ARBA" id="ARBA00023015"/>
    </source>
</evidence>
<dbReference type="Gene3D" id="1.10.10.10">
    <property type="entry name" value="Winged helix-like DNA-binding domain superfamily/Winged helix DNA-binding domain"/>
    <property type="match status" value="1"/>
</dbReference>
<accession>A0ABW5KIR6</accession>
<evidence type="ECO:0000313" key="5">
    <source>
        <dbReference type="EMBL" id="MFD2548190.1"/>
    </source>
</evidence>
<dbReference type="CDD" id="cd07377">
    <property type="entry name" value="WHTH_GntR"/>
    <property type="match status" value="1"/>
</dbReference>
<keyword evidence="1" id="KW-0805">Transcription regulation</keyword>
<keyword evidence="6" id="KW-1185">Reference proteome</keyword>
<keyword evidence="2" id="KW-0238">DNA-binding</keyword>
<dbReference type="EMBL" id="JBHULR010000004">
    <property type="protein sequence ID" value="MFD2548190.1"/>
    <property type="molecule type" value="Genomic_DNA"/>
</dbReference>
<dbReference type="InterPro" id="IPR036390">
    <property type="entry name" value="WH_DNA-bd_sf"/>
</dbReference>
<dbReference type="RefSeq" id="WP_380903705.1">
    <property type="nucleotide sequence ID" value="NZ_JBHUEG010000001.1"/>
</dbReference>
<organism evidence="5 6">
    <name type="scientific">Sphingobacterium suaedae</name>
    <dbReference type="NCBI Taxonomy" id="1686402"/>
    <lineage>
        <taxon>Bacteria</taxon>
        <taxon>Pseudomonadati</taxon>
        <taxon>Bacteroidota</taxon>
        <taxon>Sphingobacteriia</taxon>
        <taxon>Sphingobacteriales</taxon>
        <taxon>Sphingobacteriaceae</taxon>
        <taxon>Sphingobacterium</taxon>
    </lineage>
</organism>
<proteinExistence type="predicted"/>
<dbReference type="PROSITE" id="PS50949">
    <property type="entry name" value="HTH_GNTR"/>
    <property type="match status" value="1"/>
</dbReference>
<evidence type="ECO:0000313" key="6">
    <source>
        <dbReference type="Proteomes" id="UP001597545"/>
    </source>
</evidence>
<gene>
    <name evidence="5" type="ORF">ACFSR5_11090</name>
</gene>
<name>A0ABW5KIR6_9SPHI</name>
<dbReference type="SMART" id="SM00345">
    <property type="entry name" value="HTH_GNTR"/>
    <property type="match status" value="1"/>
</dbReference>
<dbReference type="SUPFAM" id="SSF46785">
    <property type="entry name" value="Winged helix' DNA-binding domain"/>
    <property type="match status" value="1"/>
</dbReference>
<sequence>MQFQSDKAIYVQIANYVMEKILTGEWKTDDKIPSVRDLGGDIEVNPNTVMRAYDSLQQQHIIYNKRGLGFFVASEAMEIITQDRKLNFIENELPNLFRNMDMLKISIDEIITLYHKR</sequence>
<evidence type="ECO:0000256" key="2">
    <source>
        <dbReference type="ARBA" id="ARBA00023125"/>
    </source>
</evidence>
<keyword evidence="3" id="KW-0804">Transcription</keyword>
<reference evidence="6" key="1">
    <citation type="journal article" date="2019" name="Int. J. Syst. Evol. Microbiol.">
        <title>The Global Catalogue of Microorganisms (GCM) 10K type strain sequencing project: providing services to taxonomists for standard genome sequencing and annotation.</title>
        <authorList>
            <consortium name="The Broad Institute Genomics Platform"/>
            <consortium name="The Broad Institute Genome Sequencing Center for Infectious Disease"/>
            <person name="Wu L."/>
            <person name="Ma J."/>
        </authorList>
    </citation>
    <scope>NUCLEOTIDE SEQUENCE [LARGE SCALE GENOMIC DNA]</scope>
    <source>
        <strain evidence="6">KCTC 42662</strain>
    </source>
</reference>
<dbReference type="PANTHER" id="PTHR38445:SF10">
    <property type="entry name" value="GNTR-FAMILY TRANSCRIPTIONAL REGULATOR"/>
    <property type="match status" value="1"/>
</dbReference>
<dbReference type="Gene3D" id="1.10.287.100">
    <property type="match status" value="1"/>
</dbReference>
<evidence type="ECO:0000259" key="4">
    <source>
        <dbReference type="PROSITE" id="PS50949"/>
    </source>
</evidence>
<comment type="caution">
    <text evidence="5">The sequence shown here is derived from an EMBL/GenBank/DDBJ whole genome shotgun (WGS) entry which is preliminary data.</text>
</comment>